<evidence type="ECO:0000313" key="7">
    <source>
        <dbReference type="Proteomes" id="UP001500416"/>
    </source>
</evidence>
<comment type="pathway">
    <text evidence="1">Lipid metabolism; butanoate metabolism.</text>
</comment>
<feature type="domain" description="3-hydroxyacyl-CoA dehydrogenase C-terminal" evidence="4">
    <location>
        <begin position="189"/>
        <end position="285"/>
    </location>
</feature>
<keyword evidence="7" id="KW-1185">Reference proteome</keyword>
<sequence length="286" mass="30108">MSAVTRVGVVGPGQMGCGFAEVCARAGTDVVVVASGEASAARGRQRLENSLERLVGKGKLSADERAGTLARITFSWDLADLADREFVLEATPEDLDRKLAVFAALDEVVSDGDAVLASTTSALPIMKLARATRDPARVVGVHLFNPVRVMPLVELISSLATGPATAERARAFLEDVLGKEVVRAKDRAGFVVNSLLVPYLLAAVRLVESGVASAEDVDRGMTAGCGHPMGPLRLIDLIGLDTIAAVGEAMYAETKEPLHAPPALLLRMVEGGYLGRKTGEGFFPYP</sequence>
<dbReference type="RefSeq" id="WP_343936993.1">
    <property type="nucleotide sequence ID" value="NZ_BAAABU010000017.1"/>
</dbReference>
<dbReference type="EMBL" id="BAAABU010000017">
    <property type="protein sequence ID" value="GAA0249388.1"/>
    <property type="molecule type" value="Genomic_DNA"/>
</dbReference>
<dbReference type="Gene3D" id="1.10.1040.10">
    <property type="entry name" value="N-(1-d-carboxylethyl)-l-norvaline Dehydrogenase, domain 2"/>
    <property type="match status" value="1"/>
</dbReference>
<dbReference type="InterPro" id="IPR006108">
    <property type="entry name" value="3HC_DH_C"/>
</dbReference>
<dbReference type="SUPFAM" id="SSF51735">
    <property type="entry name" value="NAD(P)-binding Rossmann-fold domains"/>
    <property type="match status" value="1"/>
</dbReference>
<evidence type="ECO:0000313" key="6">
    <source>
        <dbReference type="EMBL" id="GAA0249388.1"/>
    </source>
</evidence>
<dbReference type="InterPro" id="IPR013328">
    <property type="entry name" value="6PGD_dom2"/>
</dbReference>
<keyword evidence="3" id="KW-0560">Oxidoreductase</keyword>
<name>A0ABP3E2Q2_9PSEU</name>
<reference evidence="7" key="1">
    <citation type="journal article" date="2019" name="Int. J. Syst. Evol. Microbiol.">
        <title>The Global Catalogue of Microorganisms (GCM) 10K type strain sequencing project: providing services to taxonomists for standard genome sequencing and annotation.</title>
        <authorList>
            <consortium name="The Broad Institute Genomics Platform"/>
            <consortium name="The Broad Institute Genome Sequencing Center for Infectious Disease"/>
            <person name="Wu L."/>
            <person name="Ma J."/>
        </authorList>
    </citation>
    <scope>NUCLEOTIDE SEQUENCE [LARGE SCALE GENOMIC DNA]</scope>
    <source>
        <strain evidence="7">JCM 3380</strain>
    </source>
</reference>
<comment type="similarity">
    <text evidence="2">Belongs to the 3-hydroxyacyl-CoA dehydrogenase family.</text>
</comment>
<dbReference type="Proteomes" id="UP001500416">
    <property type="component" value="Unassembled WGS sequence"/>
</dbReference>
<dbReference type="PIRSF" id="PIRSF000105">
    <property type="entry name" value="HCDH"/>
    <property type="match status" value="1"/>
</dbReference>
<dbReference type="NCBIfam" id="NF005875">
    <property type="entry name" value="PRK07819.1"/>
    <property type="match status" value="1"/>
</dbReference>
<dbReference type="Gene3D" id="3.40.50.720">
    <property type="entry name" value="NAD(P)-binding Rossmann-like Domain"/>
    <property type="match status" value="1"/>
</dbReference>
<dbReference type="Pfam" id="PF02737">
    <property type="entry name" value="3HCDH_N"/>
    <property type="match status" value="1"/>
</dbReference>
<comment type="caution">
    <text evidence="6">The sequence shown here is derived from an EMBL/GenBank/DDBJ whole genome shotgun (WGS) entry which is preliminary data.</text>
</comment>
<dbReference type="InterPro" id="IPR036291">
    <property type="entry name" value="NAD(P)-bd_dom_sf"/>
</dbReference>
<dbReference type="SUPFAM" id="SSF48179">
    <property type="entry name" value="6-phosphogluconate dehydrogenase C-terminal domain-like"/>
    <property type="match status" value="1"/>
</dbReference>
<evidence type="ECO:0000256" key="2">
    <source>
        <dbReference type="ARBA" id="ARBA00009463"/>
    </source>
</evidence>
<dbReference type="InterPro" id="IPR022694">
    <property type="entry name" value="3-OHacyl-CoA_DH"/>
</dbReference>
<organism evidence="6 7">
    <name type="scientific">Saccharothrix mutabilis subsp. mutabilis</name>
    <dbReference type="NCBI Taxonomy" id="66855"/>
    <lineage>
        <taxon>Bacteria</taxon>
        <taxon>Bacillati</taxon>
        <taxon>Actinomycetota</taxon>
        <taxon>Actinomycetes</taxon>
        <taxon>Pseudonocardiales</taxon>
        <taxon>Pseudonocardiaceae</taxon>
        <taxon>Saccharothrix</taxon>
    </lineage>
</organism>
<evidence type="ECO:0000259" key="5">
    <source>
        <dbReference type="Pfam" id="PF02737"/>
    </source>
</evidence>
<evidence type="ECO:0000256" key="3">
    <source>
        <dbReference type="ARBA" id="ARBA00023002"/>
    </source>
</evidence>
<evidence type="ECO:0000259" key="4">
    <source>
        <dbReference type="Pfam" id="PF00725"/>
    </source>
</evidence>
<protein>
    <submittedName>
        <fullName evidence="6">3-hydroxybutyryl-CoA dehydrogenase</fullName>
    </submittedName>
</protein>
<gene>
    <name evidence="6" type="ORF">GCM10010492_56770</name>
</gene>
<dbReference type="InterPro" id="IPR006176">
    <property type="entry name" value="3-OHacyl-CoA_DH_NAD-bd"/>
</dbReference>
<dbReference type="PANTHER" id="PTHR48075:SF9">
    <property type="entry name" value="3-HYDROXYBUTYRYL-COA DEHYDROGENASE"/>
    <property type="match status" value="1"/>
</dbReference>
<evidence type="ECO:0000256" key="1">
    <source>
        <dbReference type="ARBA" id="ARBA00005086"/>
    </source>
</evidence>
<dbReference type="Pfam" id="PF00725">
    <property type="entry name" value="3HCDH"/>
    <property type="match status" value="1"/>
</dbReference>
<accession>A0ABP3E2Q2</accession>
<feature type="domain" description="3-hydroxyacyl-CoA dehydrogenase NAD binding" evidence="5">
    <location>
        <begin position="7"/>
        <end position="186"/>
    </location>
</feature>
<proteinExistence type="inferred from homology"/>
<dbReference type="InterPro" id="IPR008927">
    <property type="entry name" value="6-PGluconate_DH-like_C_sf"/>
</dbReference>
<dbReference type="PANTHER" id="PTHR48075">
    <property type="entry name" value="3-HYDROXYACYL-COA DEHYDROGENASE FAMILY PROTEIN"/>
    <property type="match status" value="1"/>
</dbReference>